<reference evidence="2 3" key="1">
    <citation type="journal article" date="2016" name="Nat. Commun.">
        <title>Thousands of microbial genomes shed light on interconnected biogeochemical processes in an aquifer system.</title>
        <authorList>
            <person name="Anantharaman K."/>
            <person name="Brown C.T."/>
            <person name="Hug L.A."/>
            <person name="Sharon I."/>
            <person name="Castelle C.J."/>
            <person name="Probst A.J."/>
            <person name="Thomas B.C."/>
            <person name="Singh A."/>
            <person name="Wilkins M.J."/>
            <person name="Karaoz U."/>
            <person name="Brodie E.L."/>
            <person name="Williams K.H."/>
            <person name="Hubbard S.S."/>
            <person name="Banfield J.F."/>
        </authorList>
    </citation>
    <scope>NUCLEOTIDE SEQUENCE [LARGE SCALE GENOMIC DNA]</scope>
</reference>
<sequence>MYMVENIMPAQGGPALGGKVFCVIPAYNESRTIKAIINEVKPLVDRVVVVDDGSTDQTYDLAKDLDIDLPRHIINRGQGAALRTGTAYSLSQGADIIVHFDADGQFLSQDIAKIIEPIKLGQAEVVFGSRFLSTQSDSCRAEPGQAGENKQVESGMPLFKKYFIMPLARAVNKIFFKIDLTDPQSGFRAMTAQAARKMDWQQDRMAHCSEIMFMVKKNNFKAAEVPIRVIYHSFGQSLFDGFKIIKDLFIAMLVS</sequence>
<dbReference type="CDD" id="cd04179">
    <property type="entry name" value="DPM_DPG-synthase_like"/>
    <property type="match status" value="1"/>
</dbReference>
<evidence type="ECO:0000313" key="3">
    <source>
        <dbReference type="Proteomes" id="UP000178783"/>
    </source>
</evidence>
<dbReference type="STRING" id="1797989.A3H66_03290"/>
<accession>A0A1F5SAV8</accession>
<feature type="domain" description="Glycosyltransferase 2-like" evidence="1">
    <location>
        <begin position="23"/>
        <end position="137"/>
    </location>
</feature>
<dbReference type="Pfam" id="PF00535">
    <property type="entry name" value="Glycos_transf_2"/>
    <property type="match status" value="1"/>
</dbReference>
<dbReference type="AlphaFoldDB" id="A0A1F5SAV8"/>
<dbReference type="Gene3D" id="3.90.550.10">
    <property type="entry name" value="Spore Coat Polysaccharide Biosynthesis Protein SpsA, Chain A"/>
    <property type="match status" value="1"/>
</dbReference>
<name>A0A1F5SAV8_9BACT</name>
<proteinExistence type="predicted"/>
<organism evidence="2 3">
    <name type="scientific">Candidatus Falkowbacteria bacterium RIFCSPLOWO2_02_FULL_45_21</name>
    <dbReference type="NCBI Taxonomy" id="1797989"/>
    <lineage>
        <taxon>Bacteria</taxon>
        <taxon>Candidatus Falkowiibacteriota</taxon>
    </lineage>
</organism>
<evidence type="ECO:0000259" key="1">
    <source>
        <dbReference type="Pfam" id="PF00535"/>
    </source>
</evidence>
<dbReference type="SUPFAM" id="SSF53448">
    <property type="entry name" value="Nucleotide-diphospho-sugar transferases"/>
    <property type="match status" value="1"/>
</dbReference>
<evidence type="ECO:0000313" key="2">
    <source>
        <dbReference type="EMBL" id="OGF23692.1"/>
    </source>
</evidence>
<dbReference type="PANTHER" id="PTHR48090">
    <property type="entry name" value="UNDECAPRENYL-PHOSPHATE 4-DEOXY-4-FORMAMIDO-L-ARABINOSE TRANSFERASE-RELATED"/>
    <property type="match status" value="1"/>
</dbReference>
<dbReference type="PANTHER" id="PTHR48090:SF7">
    <property type="entry name" value="RFBJ PROTEIN"/>
    <property type="match status" value="1"/>
</dbReference>
<dbReference type="InterPro" id="IPR001173">
    <property type="entry name" value="Glyco_trans_2-like"/>
</dbReference>
<gene>
    <name evidence="2" type="ORF">A3H66_03290</name>
</gene>
<dbReference type="EMBL" id="MFFW01000056">
    <property type="protein sequence ID" value="OGF23692.1"/>
    <property type="molecule type" value="Genomic_DNA"/>
</dbReference>
<dbReference type="InterPro" id="IPR050256">
    <property type="entry name" value="Glycosyltransferase_2"/>
</dbReference>
<comment type="caution">
    <text evidence="2">The sequence shown here is derived from an EMBL/GenBank/DDBJ whole genome shotgun (WGS) entry which is preliminary data.</text>
</comment>
<protein>
    <recommendedName>
        <fullName evidence="1">Glycosyltransferase 2-like domain-containing protein</fullName>
    </recommendedName>
</protein>
<dbReference type="Proteomes" id="UP000178783">
    <property type="component" value="Unassembled WGS sequence"/>
</dbReference>
<dbReference type="InterPro" id="IPR029044">
    <property type="entry name" value="Nucleotide-diphossugar_trans"/>
</dbReference>